<evidence type="ECO:0000256" key="2">
    <source>
        <dbReference type="ARBA" id="ARBA00007316"/>
    </source>
</evidence>
<dbReference type="SUPFAM" id="SSF52540">
    <property type="entry name" value="P-loop containing nucleoside triphosphate hydrolases"/>
    <property type="match status" value="1"/>
</dbReference>
<evidence type="ECO:0000256" key="9">
    <source>
        <dbReference type="ARBA" id="ARBA00022741"/>
    </source>
</evidence>
<evidence type="ECO:0000256" key="16">
    <source>
        <dbReference type="SAM" id="Coils"/>
    </source>
</evidence>
<evidence type="ECO:0000256" key="5">
    <source>
        <dbReference type="ARBA" id="ARBA00022475"/>
    </source>
</evidence>
<evidence type="ECO:0000259" key="18">
    <source>
        <dbReference type="Pfam" id="PF02706"/>
    </source>
</evidence>
<feature type="coiled-coil region" evidence="16">
    <location>
        <begin position="270"/>
        <end position="337"/>
    </location>
</feature>
<keyword evidence="9" id="KW-0547">Nucleotide-binding</keyword>
<keyword evidence="13 17" id="KW-0472">Membrane</keyword>
<evidence type="ECO:0000256" key="7">
    <source>
        <dbReference type="ARBA" id="ARBA00022679"/>
    </source>
</evidence>
<keyword evidence="14" id="KW-0829">Tyrosine-protein kinase</keyword>
<feature type="domain" description="AAA" evidence="19">
    <location>
        <begin position="577"/>
        <end position="705"/>
    </location>
</feature>
<comment type="catalytic activity">
    <reaction evidence="15">
        <text>L-tyrosyl-[protein] + ATP = O-phospho-L-tyrosyl-[protein] + ADP + H(+)</text>
        <dbReference type="Rhea" id="RHEA:10596"/>
        <dbReference type="Rhea" id="RHEA-COMP:10136"/>
        <dbReference type="Rhea" id="RHEA-COMP:20101"/>
        <dbReference type="ChEBI" id="CHEBI:15378"/>
        <dbReference type="ChEBI" id="CHEBI:30616"/>
        <dbReference type="ChEBI" id="CHEBI:46858"/>
        <dbReference type="ChEBI" id="CHEBI:61978"/>
        <dbReference type="ChEBI" id="CHEBI:456216"/>
        <dbReference type="EC" id="2.7.10.2"/>
    </reaction>
</comment>
<proteinExistence type="inferred from homology"/>
<dbReference type="InterPro" id="IPR003856">
    <property type="entry name" value="LPS_length_determ_N"/>
</dbReference>
<feature type="transmembrane region" description="Helical" evidence="17">
    <location>
        <begin position="488"/>
        <end position="507"/>
    </location>
</feature>
<dbReference type="InterPro" id="IPR005702">
    <property type="entry name" value="Wzc-like_C"/>
</dbReference>
<dbReference type="Gene3D" id="3.40.50.300">
    <property type="entry name" value="P-loop containing nucleotide triphosphate hydrolases"/>
    <property type="match status" value="1"/>
</dbReference>
<evidence type="ECO:0000313" key="22">
    <source>
        <dbReference type="Proteomes" id="UP001597546"/>
    </source>
</evidence>
<dbReference type="InterPro" id="IPR050445">
    <property type="entry name" value="Bact_polysacc_biosynth/exp"/>
</dbReference>
<sequence length="809" mass="92350">MDLNQEKDLVINQEIDYLKIFKILWSRWYWIASILAICIISAYTYLWFTPQTYITSASLKLEKSNTEIAGLFKGGFGGAGKTIEAESYVIRSTSLLKNAISRLDYRVSYFIVGRFRTKEMYPNKPFLVKVISEDTVKRHRGNFLFKKINSKQFKISVKDDQNNLSVQKRFGETFTLLGYTMIVEDPLKADFSDYYFIVNHAEDFLSRVGRGIGVKELGKNTSIMQLSDVDENPHFAKDIVNAIMKEYVFLGEQEKSQGAKATIGFINSQLKIMSDELKQSQNQLKDYKVENKVATINSFTQSREKRLTNFQEQLVGLKTENINLDIFEQQIKNNQDKVYLNFNIEGDVGTFLKSLITKLNDLLIERSGKLVTYNEKSNPILELDKQIYDIKEAIIRNIKSLRERQNKFISNIERELRNADENLSVIPGVEQSLTNLQRTYDINEKVYSFLSERKLESEIALSAISSGVTIVNEAPLSYQIVEPQKARVYSSALLIGIIISLGIIILVRVINPYIYDKETVEALTNIPIIGVVKTFPTKLDKSNKQVLSLEKPKSVFAESIRSVRTNLSFLASEKQSKVICITSEISGEGKSFMTINLASTLSLIDKKVVIIAADLRKSKMHKAFEVDNDKGLSTYLANQHQIEDVLLQTHVEGLDFIPSGPNPPNPSELIQSERMKILVDYLSTIYDYVLIDTAPIGLVSDSVPLIRNSDINIFVIRSGVSRIGASTIPNKISREFGLSNMVIILNAFSNDSLYSRYYSTNYANSYYESYYYYADYSGYYGYGYYDDVKPSWWNLVGQVKYYFKKKKNS</sequence>
<name>A0ABW5TRI4_9SPHI</name>
<evidence type="ECO:0000256" key="14">
    <source>
        <dbReference type="ARBA" id="ARBA00023137"/>
    </source>
</evidence>
<evidence type="ECO:0000256" key="4">
    <source>
        <dbReference type="ARBA" id="ARBA00011903"/>
    </source>
</evidence>
<dbReference type="Pfam" id="PF02706">
    <property type="entry name" value="Wzz"/>
    <property type="match status" value="1"/>
</dbReference>
<dbReference type="InterPro" id="IPR032807">
    <property type="entry name" value="GNVR"/>
</dbReference>
<evidence type="ECO:0000256" key="10">
    <source>
        <dbReference type="ARBA" id="ARBA00022777"/>
    </source>
</evidence>
<comment type="caution">
    <text evidence="21">The sequence shown here is derived from an EMBL/GenBank/DDBJ whole genome shotgun (WGS) entry which is preliminary data.</text>
</comment>
<dbReference type="PANTHER" id="PTHR32309:SF13">
    <property type="entry name" value="FERRIC ENTEROBACTIN TRANSPORT PROTEIN FEPE"/>
    <property type="match status" value="1"/>
</dbReference>
<evidence type="ECO:0000256" key="6">
    <source>
        <dbReference type="ARBA" id="ARBA00022519"/>
    </source>
</evidence>
<dbReference type="InterPro" id="IPR027417">
    <property type="entry name" value="P-loop_NTPase"/>
</dbReference>
<comment type="subcellular location">
    <subcellularLocation>
        <location evidence="1">Cell inner membrane</location>
        <topology evidence="1">Multi-pass membrane protein</topology>
    </subcellularLocation>
</comment>
<dbReference type="InterPro" id="IPR025669">
    <property type="entry name" value="AAA_dom"/>
</dbReference>
<keyword evidence="11" id="KW-0067">ATP-binding</keyword>
<evidence type="ECO:0000256" key="15">
    <source>
        <dbReference type="ARBA" id="ARBA00051245"/>
    </source>
</evidence>
<evidence type="ECO:0000313" key="21">
    <source>
        <dbReference type="EMBL" id="MFD2731073.1"/>
    </source>
</evidence>
<feature type="transmembrane region" description="Helical" evidence="17">
    <location>
        <begin position="28"/>
        <end position="48"/>
    </location>
</feature>
<feature type="domain" description="Tyrosine-protein kinase G-rich" evidence="20">
    <location>
        <begin position="430"/>
        <end position="506"/>
    </location>
</feature>
<evidence type="ECO:0000256" key="11">
    <source>
        <dbReference type="ARBA" id="ARBA00022840"/>
    </source>
</evidence>
<protein>
    <recommendedName>
        <fullName evidence="4">non-specific protein-tyrosine kinase</fullName>
        <ecNumber evidence="4">2.7.10.2</ecNumber>
    </recommendedName>
</protein>
<keyword evidence="5" id="KW-1003">Cell membrane</keyword>
<dbReference type="PANTHER" id="PTHR32309">
    <property type="entry name" value="TYROSINE-PROTEIN KINASE"/>
    <property type="match status" value="1"/>
</dbReference>
<evidence type="ECO:0000256" key="12">
    <source>
        <dbReference type="ARBA" id="ARBA00022989"/>
    </source>
</evidence>
<evidence type="ECO:0000256" key="13">
    <source>
        <dbReference type="ARBA" id="ARBA00023136"/>
    </source>
</evidence>
<dbReference type="EC" id="2.7.10.2" evidence="4"/>
<keyword evidence="8 17" id="KW-0812">Transmembrane</keyword>
<reference evidence="22" key="1">
    <citation type="journal article" date="2019" name="Int. J. Syst. Evol. Microbiol.">
        <title>The Global Catalogue of Microorganisms (GCM) 10K type strain sequencing project: providing services to taxonomists for standard genome sequencing and annotation.</title>
        <authorList>
            <consortium name="The Broad Institute Genomics Platform"/>
            <consortium name="The Broad Institute Genome Sequencing Center for Infectious Disease"/>
            <person name="Wu L."/>
            <person name="Ma J."/>
        </authorList>
    </citation>
    <scope>NUCLEOTIDE SEQUENCE [LARGE SCALE GENOMIC DNA]</scope>
    <source>
        <strain evidence="22">KCTC 42456</strain>
    </source>
</reference>
<dbReference type="Pfam" id="PF13807">
    <property type="entry name" value="GNVR"/>
    <property type="match status" value="1"/>
</dbReference>
<keyword evidence="7" id="KW-0808">Transferase</keyword>
<dbReference type="NCBIfam" id="TIGR01007">
    <property type="entry name" value="eps_fam"/>
    <property type="match status" value="1"/>
</dbReference>
<keyword evidence="12 17" id="KW-1133">Transmembrane helix</keyword>
<comment type="similarity">
    <text evidence="2">Belongs to the CpsD/CapB family.</text>
</comment>
<keyword evidence="10" id="KW-0418">Kinase</keyword>
<keyword evidence="22" id="KW-1185">Reference proteome</keyword>
<evidence type="ECO:0000259" key="20">
    <source>
        <dbReference type="Pfam" id="PF13807"/>
    </source>
</evidence>
<keyword evidence="16" id="KW-0175">Coiled coil</keyword>
<organism evidence="21 22">
    <name type="scientific">Pedobacter alpinus</name>
    <dbReference type="NCBI Taxonomy" id="1590643"/>
    <lineage>
        <taxon>Bacteria</taxon>
        <taxon>Pseudomonadati</taxon>
        <taxon>Bacteroidota</taxon>
        <taxon>Sphingobacteriia</taxon>
        <taxon>Sphingobacteriales</taxon>
        <taxon>Sphingobacteriaceae</taxon>
        <taxon>Pedobacter</taxon>
    </lineage>
</organism>
<evidence type="ECO:0000256" key="3">
    <source>
        <dbReference type="ARBA" id="ARBA00008883"/>
    </source>
</evidence>
<evidence type="ECO:0000256" key="8">
    <source>
        <dbReference type="ARBA" id="ARBA00022692"/>
    </source>
</evidence>
<dbReference type="Pfam" id="PF13614">
    <property type="entry name" value="AAA_31"/>
    <property type="match status" value="1"/>
</dbReference>
<comment type="similarity">
    <text evidence="3">Belongs to the etk/wzc family.</text>
</comment>
<dbReference type="RefSeq" id="WP_379041901.1">
    <property type="nucleotide sequence ID" value="NZ_JBHSKW010000018.1"/>
</dbReference>
<dbReference type="CDD" id="cd05387">
    <property type="entry name" value="BY-kinase"/>
    <property type="match status" value="1"/>
</dbReference>
<dbReference type="EMBL" id="JBHULV010000014">
    <property type="protein sequence ID" value="MFD2731073.1"/>
    <property type="molecule type" value="Genomic_DNA"/>
</dbReference>
<dbReference type="Proteomes" id="UP001597546">
    <property type="component" value="Unassembled WGS sequence"/>
</dbReference>
<feature type="domain" description="Polysaccharide chain length determinant N-terminal" evidence="18">
    <location>
        <begin position="13"/>
        <end position="102"/>
    </location>
</feature>
<keyword evidence="6" id="KW-0997">Cell inner membrane</keyword>
<accession>A0ABW5TRI4</accession>
<evidence type="ECO:0000256" key="17">
    <source>
        <dbReference type="SAM" id="Phobius"/>
    </source>
</evidence>
<evidence type="ECO:0000256" key="1">
    <source>
        <dbReference type="ARBA" id="ARBA00004429"/>
    </source>
</evidence>
<evidence type="ECO:0000259" key="19">
    <source>
        <dbReference type="Pfam" id="PF13614"/>
    </source>
</evidence>
<gene>
    <name evidence="21" type="ORF">ACFSSE_05090</name>
</gene>